<gene>
    <name evidence="3" type="ORF">CTHT_0017140</name>
</gene>
<keyword evidence="1" id="KW-0677">Repeat</keyword>
<dbReference type="Proteomes" id="UP000008066">
    <property type="component" value="Unassembled WGS sequence"/>
</dbReference>
<dbReference type="Pfam" id="PF24883">
    <property type="entry name" value="NPHP3_N"/>
    <property type="match status" value="1"/>
</dbReference>
<dbReference type="AlphaFoldDB" id="G0S2G4"/>
<accession>G0S2G4</accession>
<dbReference type="PANTHER" id="PTHR10039">
    <property type="entry name" value="AMELOGENIN"/>
    <property type="match status" value="1"/>
</dbReference>
<dbReference type="PANTHER" id="PTHR10039:SF15">
    <property type="entry name" value="NACHT DOMAIN-CONTAINING PROTEIN"/>
    <property type="match status" value="1"/>
</dbReference>
<proteinExistence type="predicted"/>
<dbReference type="HOGENOM" id="CLU_000288_34_10_1"/>
<feature type="domain" description="Nephrocystin 3-like N-terminal" evidence="2">
    <location>
        <begin position="6"/>
        <end position="75"/>
    </location>
</feature>
<evidence type="ECO:0000313" key="3">
    <source>
        <dbReference type="EMBL" id="EGS22197.1"/>
    </source>
</evidence>
<protein>
    <recommendedName>
        <fullName evidence="2">Nephrocystin 3-like N-terminal domain-containing protein</fullName>
    </recommendedName>
</protein>
<organism evidence="4">
    <name type="scientific">Chaetomium thermophilum (strain DSM 1495 / CBS 144.50 / IMI 039719)</name>
    <name type="common">Thermochaetoides thermophila</name>
    <dbReference type="NCBI Taxonomy" id="759272"/>
    <lineage>
        <taxon>Eukaryota</taxon>
        <taxon>Fungi</taxon>
        <taxon>Dikarya</taxon>
        <taxon>Ascomycota</taxon>
        <taxon>Pezizomycotina</taxon>
        <taxon>Sordariomycetes</taxon>
        <taxon>Sordariomycetidae</taxon>
        <taxon>Sordariales</taxon>
        <taxon>Chaetomiaceae</taxon>
        <taxon>Thermochaetoides</taxon>
    </lineage>
</organism>
<evidence type="ECO:0000256" key="1">
    <source>
        <dbReference type="ARBA" id="ARBA00022737"/>
    </source>
</evidence>
<dbReference type="GeneID" id="18255752"/>
<name>G0S2G4_CHATD</name>
<dbReference type="EMBL" id="GL988040">
    <property type="protein sequence ID" value="EGS22197.1"/>
    <property type="molecule type" value="Genomic_DNA"/>
</dbReference>
<sequence>MDAYTRHEKHGSQPSLSEFEEMFHAVAARYKDGVFVIVDALDECQMNDDVRSKFIETLLHLQSKGDNVNLLATSRPVPDIVEAFDGHSHLEIMAQKDDIERYIRNRMSTLRAVSKYPDLQHEIISCIASVADGM</sequence>
<keyword evidence="4" id="KW-1185">Reference proteome</keyword>
<evidence type="ECO:0000259" key="2">
    <source>
        <dbReference type="Pfam" id="PF24883"/>
    </source>
</evidence>
<dbReference type="OrthoDB" id="1577640at2759"/>
<reference evidence="3 4" key="1">
    <citation type="journal article" date="2011" name="Cell">
        <title>Insight into structure and assembly of the nuclear pore complex by utilizing the genome of a eukaryotic thermophile.</title>
        <authorList>
            <person name="Amlacher S."/>
            <person name="Sarges P."/>
            <person name="Flemming D."/>
            <person name="van Noort V."/>
            <person name="Kunze R."/>
            <person name="Devos D.P."/>
            <person name="Arumugam M."/>
            <person name="Bork P."/>
            <person name="Hurt E."/>
        </authorList>
    </citation>
    <scope>NUCLEOTIDE SEQUENCE [LARGE SCALE GENOMIC DNA]</scope>
    <source>
        <strain evidence="4">DSM 1495 / CBS 144.50 / IMI 039719</strain>
    </source>
</reference>
<dbReference type="KEGG" id="cthr:CTHT_0017140"/>
<dbReference type="RefSeq" id="XP_006692216.1">
    <property type="nucleotide sequence ID" value="XM_006692153.1"/>
</dbReference>
<evidence type="ECO:0000313" key="4">
    <source>
        <dbReference type="Proteomes" id="UP000008066"/>
    </source>
</evidence>
<dbReference type="InterPro" id="IPR056884">
    <property type="entry name" value="NPHP3-like_N"/>
</dbReference>